<evidence type="ECO:0000313" key="1">
    <source>
        <dbReference type="EnsemblPlants" id="LPERR03G08350.1"/>
    </source>
</evidence>
<reference evidence="2" key="2">
    <citation type="submission" date="2013-12" db="EMBL/GenBank/DDBJ databases">
        <authorList>
            <person name="Yu Y."/>
            <person name="Lee S."/>
            <person name="de Baynast K."/>
            <person name="Wissotski M."/>
            <person name="Liu L."/>
            <person name="Talag J."/>
            <person name="Goicoechea J."/>
            <person name="Angelova A."/>
            <person name="Jetty R."/>
            <person name="Kudrna D."/>
            <person name="Golser W."/>
            <person name="Rivera L."/>
            <person name="Zhang J."/>
            <person name="Wing R."/>
        </authorList>
    </citation>
    <scope>NUCLEOTIDE SEQUENCE</scope>
</reference>
<reference evidence="1" key="3">
    <citation type="submission" date="2015-04" db="UniProtKB">
        <authorList>
            <consortium name="EnsemblPlants"/>
        </authorList>
    </citation>
    <scope>IDENTIFICATION</scope>
</reference>
<dbReference type="Proteomes" id="UP000032180">
    <property type="component" value="Chromosome 3"/>
</dbReference>
<dbReference type="HOGENOM" id="CLU_2402849_0_0_1"/>
<evidence type="ECO:0000313" key="2">
    <source>
        <dbReference type="Proteomes" id="UP000032180"/>
    </source>
</evidence>
<dbReference type="Gramene" id="LPERR03G08350.1">
    <property type="protein sequence ID" value="LPERR03G08350.1"/>
    <property type="gene ID" value="LPERR03G08350"/>
</dbReference>
<protein>
    <submittedName>
        <fullName evidence="1">Uncharacterized protein</fullName>
    </submittedName>
</protein>
<reference evidence="1 2" key="1">
    <citation type="submission" date="2012-08" db="EMBL/GenBank/DDBJ databases">
        <title>Oryza genome evolution.</title>
        <authorList>
            <person name="Wing R.A."/>
        </authorList>
    </citation>
    <scope>NUCLEOTIDE SEQUENCE</scope>
</reference>
<sequence length="93" mass="10775">MTGRRRQEQERRRGLQARRRPPFGRLPAVAVARPIACGLPYAVRLCVSVVCIEPWTVDVLVRSTVRHPEIFEEILKVIFVNFLINAFRYNLSV</sequence>
<dbReference type="EnsemblPlants" id="LPERR03G08350.1">
    <property type="protein sequence ID" value="LPERR03G08350.1"/>
    <property type="gene ID" value="LPERR03G08350"/>
</dbReference>
<organism evidence="1 2">
    <name type="scientific">Leersia perrieri</name>
    <dbReference type="NCBI Taxonomy" id="77586"/>
    <lineage>
        <taxon>Eukaryota</taxon>
        <taxon>Viridiplantae</taxon>
        <taxon>Streptophyta</taxon>
        <taxon>Embryophyta</taxon>
        <taxon>Tracheophyta</taxon>
        <taxon>Spermatophyta</taxon>
        <taxon>Magnoliopsida</taxon>
        <taxon>Liliopsida</taxon>
        <taxon>Poales</taxon>
        <taxon>Poaceae</taxon>
        <taxon>BOP clade</taxon>
        <taxon>Oryzoideae</taxon>
        <taxon>Oryzeae</taxon>
        <taxon>Oryzinae</taxon>
        <taxon>Leersia</taxon>
    </lineage>
</organism>
<accession>A0A0D9VRJ1</accession>
<dbReference type="AlphaFoldDB" id="A0A0D9VRJ1"/>
<name>A0A0D9VRJ1_9ORYZ</name>
<keyword evidence="2" id="KW-1185">Reference proteome</keyword>
<proteinExistence type="predicted"/>